<dbReference type="HOGENOM" id="CLU_1129752_0_0_1"/>
<accession>A0A0A1TEB4</accession>
<reference evidence="2 3" key="1">
    <citation type="journal article" date="2015" name="Genome Announc.">
        <title>Draft Genome Sequence and Gene Annotation of the Entomopathogenic Fungus Verticillium hemipterigenum.</title>
        <authorList>
            <person name="Horn F."/>
            <person name="Habel A."/>
            <person name="Scharf D.H."/>
            <person name="Dworschak J."/>
            <person name="Brakhage A.A."/>
            <person name="Guthke R."/>
            <person name="Hertweck C."/>
            <person name="Linde J."/>
        </authorList>
    </citation>
    <scope>NUCLEOTIDE SEQUENCE [LARGE SCALE GENOMIC DNA]</scope>
</reference>
<dbReference type="EMBL" id="CDHN01000002">
    <property type="protein sequence ID" value="CEJ87947.1"/>
    <property type="molecule type" value="Genomic_DNA"/>
</dbReference>
<feature type="transmembrane region" description="Helical" evidence="1">
    <location>
        <begin position="73"/>
        <end position="91"/>
    </location>
</feature>
<evidence type="ECO:0000256" key="1">
    <source>
        <dbReference type="SAM" id="Phobius"/>
    </source>
</evidence>
<keyword evidence="1" id="KW-1133">Transmembrane helix</keyword>
<proteinExistence type="predicted"/>
<organism evidence="2 3">
    <name type="scientific">[Torrubiella] hemipterigena</name>
    <dbReference type="NCBI Taxonomy" id="1531966"/>
    <lineage>
        <taxon>Eukaryota</taxon>
        <taxon>Fungi</taxon>
        <taxon>Dikarya</taxon>
        <taxon>Ascomycota</taxon>
        <taxon>Pezizomycotina</taxon>
        <taxon>Sordariomycetes</taxon>
        <taxon>Hypocreomycetidae</taxon>
        <taxon>Hypocreales</taxon>
        <taxon>Clavicipitaceae</taxon>
        <taxon>Clavicipitaceae incertae sedis</taxon>
        <taxon>'Torrubiella' clade</taxon>
    </lineage>
</organism>
<feature type="transmembrane region" description="Helical" evidence="1">
    <location>
        <begin position="97"/>
        <end position="122"/>
    </location>
</feature>
<name>A0A0A1TEB4_9HYPO</name>
<feature type="transmembrane region" description="Helical" evidence="1">
    <location>
        <begin position="162"/>
        <end position="183"/>
    </location>
</feature>
<dbReference type="Proteomes" id="UP000039046">
    <property type="component" value="Unassembled WGS sequence"/>
</dbReference>
<protein>
    <submittedName>
        <fullName evidence="2">Uncharacterized protein</fullName>
    </submittedName>
</protein>
<keyword evidence="3" id="KW-1185">Reference proteome</keyword>
<feature type="transmembrane region" description="Helical" evidence="1">
    <location>
        <begin position="134"/>
        <end position="156"/>
    </location>
</feature>
<feature type="transmembrane region" description="Helical" evidence="1">
    <location>
        <begin position="41"/>
        <end position="66"/>
    </location>
</feature>
<evidence type="ECO:0000313" key="3">
    <source>
        <dbReference type="Proteomes" id="UP000039046"/>
    </source>
</evidence>
<sequence length="246" mass="26146">MIHDIVTLTGRQLFLGGARGQSNDPPPATTRNYYLPRTVNFLTLGAIGIGTAGLMISLVLFAICAASIGSGPIGLLIIVFWMASVSGVGRLHRAVELPTIFSLMADIGVVWSSFPAYIIFAFSTSGEGIACNLSICKVLGIAIALLLYTLLLLMALAVLIHVALLAITVVSLAVRMISVLVAMTRTYYRQIPGDEEQSIEYAGLNEQPIVLTVGLSSSGSAAYELDAEEFGPWKGDDMSSFKTQQG</sequence>
<dbReference type="AlphaFoldDB" id="A0A0A1TEB4"/>
<keyword evidence="1" id="KW-0812">Transmembrane</keyword>
<gene>
    <name evidence="2" type="ORF">VHEMI04563</name>
</gene>
<keyword evidence="1" id="KW-0472">Membrane</keyword>
<evidence type="ECO:0000313" key="2">
    <source>
        <dbReference type="EMBL" id="CEJ87947.1"/>
    </source>
</evidence>